<dbReference type="GO" id="GO:0050152">
    <property type="term" value="F:omega-amidase activity"/>
    <property type="evidence" value="ECO:0007669"/>
    <property type="project" value="TreeGrafter"/>
</dbReference>
<comment type="caution">
    <text evidence="1">The sequence shown here is derived from an EMBL/GenBank/DDBJ whole genome shotgun (WGS) entry which is preliminary data.</text>
</comment>
<sequence>MASISEKAASGQYFVSGPLQIPKITQKFKIGICQPKVTTEKSANIINARGLIQAAAEQGASLIFLPIHLFDMGKPLPGEVQFKESDNISAGENPTVVDTGRPTVSCLK</sequence>
<evidence type="ECO:0000313" key="2">
    <source>
        <dbReference type="Proteomes" id="UP001291623"/>
    </source>
</evidence>
<evidence type="ECO:0008006" key="3">
    <source>
        <dbReference type="Google" id="ProtNLM"/>
    </source>
</evidence>
<dbReference type="InterPro" id="IPR036526">
    <property type="entry name" value="C-N_Hydrolase_sf"/>
</dbReference>
<proteinExistence type="predicted"/>
<organism evidence="1 2">
    <name type="scientific">Anisodus tanguticus</name>
    <dbReference type="NCBI Taxonomy" id="243964"/>
    <lineage>
        <taxon>Eukaryota</taxon>
        <taxon>Viridiplantae</taxon>
        <taxon>Streptophyta</taxon>
        <taxon>Embryophyta</taxon>
        <taxon>Tracheophyta</taxon>
        <taxon>Spermatophyta</taxon>
        <taxon>Magnoliopsida</taxon>
        <taxon>eudicotyledons</taxon>
        <taxon>Gunneridae</taxon>
        <taxon>Pentapetalae</taxon>
        <taxon>asterids</taxon>
        <taxon>lamiids</taxon>
        <taxon>Solanales</taxon>
        <taxon>Solanaceae</taxon>
        <taxon>Solanoideae</taxon>
        <taxon>Hyoscyameae</taxon>
        <taxon>Anisodus</taxon>
    </lineage>
</organism>
<gene>
    <name evidence="1" type="ORF">RND71_005968</name>
</gene>
<dbReference type="Gene3D" id="3.60.110.10">
    <property type="entry name" value="Carbon-nitrogen hydrolase"/>
    <property type="match status" value="1"/>
</dbReference>
<dbReference type="PANTHER" id="PTHR23088">
    <property type="entry name" value="NITRILASE-RELATED"/>
    <property type="match status" value="1"/>
</dbReference>
<dbReference type="Proteomes" id="UP001291623">
    <property type="component" value="Unassembled WGS sequence"/>
</dbReference>
<dbReference type="PANTHER" id="PTHR23088:SF53">
    <property type="entry name" value="OS06G0206000 PROTEIN"/>
    <property type="match status" value="1"/>
</dbReference>
<dbReference type="SUPFAM" id="SSF56317">
    <property type="entry name" value="Carbon-nitrogen hydrolase"/>
    <property type="match status" value="1"/>
</dbReference>
<dbReference type="EMBL" id="JAVYJV010000003">
    <property type="protein sequence ID" value="KAK4375291.1"/>
    <property type="molecule type" value="Genomic_DNA"/>
</dbReference>
<dbReference type="GO" id="GO:0005739">
    <property type="term" value="C:mitochondrion"/>
    <property type="evidence" value="ECO:0007669"/>
    <property type="project" value="TreeGrafter"/>
</dbReference>
<name>A0AAE1SV84_9SOLA</name>
<accession>A0AAE1SV84</accession>
<evidence type="ECO:0000313" key="1">
    <source>
        <dbReference type="EMBL" id="KAK4375291.1"/>
    </source>
</evidence>
<dbReference type="GO" id="GO:0006107">
    <property type="term" value="P:oxaloacetate metabolic process"/>
    <property type="evidence" value="ECO:0007669"/>
    <property type="project" value="TreeGrafter"/>
</dbReference>
<protein>
    <recommendedName>
        <fullName evidence="3">CN hydrolase domain-containing protein</fullName>
    </recommendedName>
</protein>
<keyword evidence="2" id="KW-1185">Reference proteome</keyword>
<dbReference type="AlphaFoldDB" id="A0AAE1SV84"/>
<dbReference type="GO" id="GO:0006541">
    <property type="term" value="P:glutamine metabolic process"/>
    <property type="evidence" value="ECO:0007669"/>
    <property type="project" value="TreeGrafter"/>
</dbReference>
<dbReference type="GO" id="GO:0006528">
    <property type="term" value="P:asparagine metabolic process"/>
    <property type="evidence" value="ECO:0007669"/>
    <property type="project" value="TreeGrafter"/>
</dbReference>
<reference evidence="1" key="1">
    <citation type="submission" date="2023-12" db="EMBL/GenBank/DDBJ databases">
        <title>Genome assembly of Anisodus tanguticus.</title>
        <authorList>
            <person name="Wang Y.-J."/>
        </authorList>
    </citation>
    <scope>NUCLEOTIDE SEQUENCE</scope>
    <source>
        <strain evidence="1">KB-2021</strain>
        <tissue evidence="1">Leaf</tissue>
    </source>
</reference>